<dbReference type="AlphaFoldDB" id="L9X9Y7"/>
<evidence type="ECO:0000313" key="2">
    <source>
        <dbReference type="EMBL" id="ELY58559.1"/>
    </source>
</evidence>
<dbReference type="Proteomes" id="UP000011531">
    <property type="component" value="Unassembled WGS sequence"/>
</dbReference>
<name>L9X9Y7_9EURY</name>
<evidence type="ECO:0008006" key="4">
    <source>
        <dbReference type="Google" id="ProtNLM"/>
    </source>
</evidence>
<keyword evidence="3" id="KW-1185">Reference proteome</keyword>
<organism evidence="2 3">
    <name type="scientific">Natronococcus jeotgali DSM 18795</name>
    <dbReference type="NCBI Taxonomy" id="1227498"/>
    <lineage>
        <taxon>Archaea</taxon>
        <taxon>Methanobacteriati</taxon>
        <taxon>Methanobacteriota</taxon>
        <taxon>Stenosarchaea group</taxon>
        <taxon>Halobacteria</taxon>
        <taxon>Halobacteriales</taxon>
        <taxon>Natrialbaceae</taxon>
        <taxon>Natronococcus</taxon>
    </lineage>
</organism>
<evidence type="ECO:0000256" key="1">
    <source>
        <dbReference type="SAM" id="MobiDB-lite"/>
    </source>
</evidence>
<proteinExistence type="predicted"/>
<protein>
    <recommendedName>
        <fullName evidence="4">CARDB domain-containing protein</fullName>
    </recommendedName>
</protein>
<evidence type="ECO:0000313" key="3">
    <source>
        <dbReference type="Proteomes" id="UP000011531"/>
    </source>
</evidence>
<reference evidence="2 3" key="1">
    <citation type="journal article" date="2014" name="PLoS Genet.">
        <title>Phylogenetically driven sequencing of extremely halophilic archaea reveals strategies for static and dynamic osmo-response.</title>
        <authorList>
            <person name="Becker E.A."/>
            <person name="Seitzer P.M."/>
            <person name="Tritt A."/>
            <person name="Larsen D."/>
            <person name="Krusor M."/>
            <person name="Yao A.I."/>
            <person name="Wu D."/>
            <person name="Madern D."/>
            <person name="Eisen J.A."/>
            <person name="Darling A.E."/>
            <person name="Facciotti M.T."/>
        </authorList>
    </citation>
    <scope>NUCLEOTIDE SEQUENCE [LARGE SCALE GENOMIC DNA]</scope>
    <source>
        <strain evidence="2 3">DSM 18795</strain>
    </source>
</reference>
<sequence length="156" mass="15699">MIAAGLASIGGVVGAVGPGEGVDADSSGSVADVEGAADGERTDEADDETGGDDTAASALELSVSAPSSVSATDGRVEFLLTVRNYGDGTASAPIVLEIACLVDELEPLELAPGEEVDAYASYASDRFGPGDHGWTVAVGDRRERGTLSVEKGISRR</sequence>
<accession>L9X9Y7</accession>
<feature type="compositionally biased region" description="Acidic residues" evidence="1">
    <location>
        <begin position="35"/>
        <end position="51"/>
    </location>
</feature>
<comment type="caution">
    <text evidence="2">The sequence shown here is derived from an EMBL/GenBank/DDBJ whole genome shotgun (WGS) entry which is preliminary data.</text>
</comment>
<dbReference type="EMBL" id="AOIA01000114">
    <property type="protein sequence ID" value="ELY58559.1"/>
    <property type="molecule type" value="Genomic_DNA"/>
</dbReference>
<feature type="region of interest" description="Disordered" evidence="1">
    <location>
        <begin position="17"/>
        <end position="55"/>
    </location>
</feature>
<gene>
    <name evidence="2" type="ORF">C492_12110</name>
</gene>